<evidence type="ECO:0000256" key="2">
    <source>
        <dbReference type="ARBA" id="ARBA00022475"/>
    </source>
</evidence>
<protein>
    <recommendedName>
        <fullName evidence="9">Glycosyltransferase RgtA/B/C/D-like domain-containing protein</fullName>
    </recommendedName>
</protein>
<evidence type="ECO:0000256" key="1">
    <source>
        <dbReference type="ARBA" id="ARBA00004651"/>
    </source>
</evidence>
<feature type="transmembrane region" description="Helical" evidence="8">
    <location>
        <begin position="7"/>
        <end position="26"/>
    </location>
</feature>
<feature type="transmembrane region" description="Helical" evidence="8">
    <location>
        <begin position="147"/>
        <end position="165"/>
    </location>
</feature>
<keyword evidence="7 8" id="KW-0472">Membrane</keyword>
<comment type="subcellular location">
    <subcellularLocation>
        <location evidence="1">Cell membrane</location>
        <topology evidence="1">Multi-pass membrane protein</topology>
    </subcellularLocation>
</comment>
<reference evidence="10 11" key="1">
    <citation type="submission" date="2020-07" db="EMBL/GenBank/DDBJ databases">
        <title>Huge and variable diversity of episymbiotic CPR bacteria and DPANN archaea in groundwater ecosystems.</title>
        <authorList>
            <person name="He C.Y."/>
            <person name="Keren R."/>
            <person name="Whittaker M."/>
            <person name="Farag I.F."/>
            <person name="Doudna J."/>
            <person name="Cate J.H.D."/>
            <person name="Banfield J.F."/>
        </authorList>
    </citation>
    <scope>NUCLEOTIDE SEQUENCE [LARGE SCALE GENOMIC DNA]</scope>
    <source>
        <strain evidence="10">NC_groundwater_541_Ag_S-0.1um_46_50</strain>
    </source>
</reference>
<dbReference type="EMBL" id="CP066690">
    <property type="protein sequence ID" value="QQG45159.1"/>
    <property type="molecule type" value="Genomic_DNA"/>
</dbReference>
<evidence type="ECO:0000256" key="8">
    <source>
        <dbReference type="SAM" id="Phobius"/>
    </source>
</evidence>
<evidence type="ECO:0000313" key="10">
    <source>
        <dbReference type="EMBL" id="QQG45159.1"/>
    </source>
</evidence>
<feature type="transmembrane region" description="Helical" evidence="8">
    <location>
        <begin position="219"/>
        <end position="243"/>
    </location>
</feature>
<keyword evidence="4" id="KW-0808">Transferase</keyword>
<accession>A0A7T5RJB3</accession>
<dbReference type="Pfam" id="PF13231">
    <property type="entry name" value="PMT_2"/>
    <property type="match status" value="1"/>
</dbReference>
<feature type="domain" description="Glycosyltransferase RgtA/B/C/D-like" evidence="9">
    <location>
        <begin position="70"/>
        <end position="232"/>
    </location>
</feature>
<dbReference type="PANTHER" id="PTHR33908">
    <property type="entry name" value="MANNOSYLTRANSFERASE YKCB-RELATED"/>
    <property type="match status" value="1"/>
</dbReference>
<feature type="transmembrane region" description="Helical" evidence="8">
    <location>
        <begin position="395"/>
        <end position="415"/>
    </location>
</feature>
<dbReference type="InterPro" id="IPR050297">
    <property type="entry name" value="LipidA_mod_glycosyltrf_83"/>
</dbReference>
<keyword evidence="3" id="KW-0328">Glycosyltransferase</keyword>
<dbReference type="AlphaFoldDB" id="A0A7T5RJB3"/>
<feature type="transmembrane region" description="Helical" evidence="8">
    <location>
        <begin position="345"/>
        <end position="367"/>
    </location>
</feature>
<feature type="transmembrane region" description="Helical" evidence="8">
    <location>
        <begin position="195"/>
        <end position="212"/>
    </location>
</feature>
<dbReference type="GO" id="GO:0016763">
    <property type="term" value="F:pentosyltransferase activity"/>
    <property type="evidence" value="ECO:0007669"/>
    <property type="project" value="TreeGrafter"/>
</dbReference>
<organism evidence="10 11">
    <name type="scientific">Candidatus Sungiibacteriota bacterium</name>
    <dbReference type="NCBI Taxonomy" id="2750080"/>
    <lineage>
        <taxon>Bacteria</taxon>
        <taxon>Candidatus Sungiibacteriota</taxon>
    </lineage>
</organism>
<name>A0A7T5RJB3_9BACT</name>
<dbReference type="Proteomes" id="UP000595618">
    <property type="component" value="Chromosome"/>
</dbReference>
<proteinExistence type="predicted"/>
<keyword evidence="5 8" id="KW-0812">Transmembrane</keyword>
<evidence type="ECO:0000256" key="5">
    <source>
        <dbReference type="ARBA" id="ARBA00022692"/>
    </source>
</evidence>
<evidence type="ECO:0000313" key="11">
    <source>
        <dbReference type="Proteomes" id="UP000595618"/>
    </source>
</evidence>
<dbReference type="GO" id="GO:0005886">
    <property type="term" value="C:plasma membrane"/>
    <property type="evidence" value="ECO:0007669"/>
    <property type="project" value="UniProtKB-SubCell"/>
</dbReference>
<feature type="transmembrane region" description="Helical" evidence="8">
    <location>
        <begin position="298"/>
        <end position="315"/>
    </location>
</feature>
<feature type="transmembrane region" description="Helical" evidence="8">
    <location>
        <begin position="322"/>
        <end position="339"/>
    </location>
</feature>
<evidence type="ECO:0000256" key="7">
    <source>
        <dbReference type="ARBA" id="ARBA00023136"/>
    </source>
</evidence>
<feature type="transmembrane region" description="Helical" evidence="8">
    <location>
        <begin position="172"/>
        <end position="189"/>
    </location>
</feature>
<dbReference type="GO" id="GO:0009103">
    <property type="term" value="P:lipopolysaccharide biosynthetic process"/>
    <property type="evidence" value="ECO:0007669"/>
    <property type="project" value="UniProtKB-ARBA"/>
</dbReference>
<feature type="transmembrane region" description="Helical" evidence="8">
    <location>
        <begin position="83"/>
        <end position="103"/>
    </location>
</feature>
<evidence type="ECO:0000256" key="3">
    <source>
        <dbReference type="ARBA" id="ARBA00022676"/>
    </source>
</evidence>
<evidence type="ECO:0000256" key="4">
    <source>
        <dbReference type="ARBA" id="ARBA00022679"/>
    </source>
</evidence>
<gene>
    <name evidence="10" type="ORF">HYW89_04135</name>
</gene>
<keyword evidence="6 8" id="KW-1133">Transmembrane helix</keyword>
<dbReference type="InterPro" id="IPR038731">
    <property type="entry name" value="RgtA/B/C-like"/>
</dbReference>
<sequence>MSKRTGVLLILLGILALGAFFRFYLITEIPLGLYPDEAMNGNNALEALATGDFKTFYPENNGREGLFINLQAIALGLFGNVPWALRIVSAFFGTLTILGIFLLTRELLRLKSNFNHERSERSSTSIALLTSFFLAVSFWHINFSRIGFRAIMVPFFASFALYFLLKGLRTGKLWSIIAAGIFTGLGFHTYIAFRFMPFVLAVPIIIYLIRWWKNKETNCIPCLVALFLLVNILVGLPLALYFFENPQDFIGRAGEVSVFSAKNQALEFVKSNAKTLGMFFVPGGGDCNWRHNFDCQPFLPYGILATIGILALSRLAPGYQGLTLIAWLFFMSLPATLTREGLPHALRSIGMIPPIMILSGFGSWWIYHKVKDWLEKQKIKWPQYTGQLERIKKEVFILGMLTLLFIPLYTFQQYFVQWAYNPNSYFAFSTDIWHLGQYLNGLPNDVKKYVVVNMLGVDIRGIPAPTQTVMFATNTFRKKERMEKNITYIPYRDETSMVSAIEVLPQQKTVIAFLNGGDRKLIKNIQEKFEGLKIKVPGDFVILVN</sequence>
<evidence type="ECO:0000259" key="9">
    <source>
        <dbReference type="Pfam" id="PF13231"/>
    </source>
</evidence>
<dbReference type="PANTHER" id="PTHR33908:SF11">
    <property type="entry name" value="MEMBRANE PROTEIN"/>
    <property type="match status" value="1"/>
</dbReference>
<feature type="transmembrane region" description="Helical" evidence="8">
    <location>
        <begin position="124"/>
        <end position="141"/>
    </location>
</feature>
<keyword evidence="2" id="KW-1003">Cell membrane</keyword>
<evidence type="ECO:0000256" key="6">
    <source>
        <dbReference type="ARBA" id="ARBA00022989"/>
    </source>
</evidence>